<dbReference type="EMBL" id="CP002545">
    <property type="protein sequence ID" value="ADY53550.1"/>
    <property type="molecule type" value="Genomic_DNA"/>
</dbReference>
<keyword evidence="1" id="KW-0472">Membrane</keyword>
<sequence length="191" mass="21209">MNEWWNALEVFDKVIWIITVPVSVVFIIQMVFTFLGMDSNDDLNVDFDGDLDSDVGHVPFQLFTFRNFINFLLGFGWAIISFKSIIENQGILILLGIAVGCLLVAAVMYIFISMNKFAQSGNMDIRNSINRTAQVYLTIPAKKSGTGKVHINIQGTLRELDAITLGESIPSGNYVKVVDVSQNNILLVISA</sequence>
<dbReference type="Proteomes" id="UP000000310">
    <property type="component" value="Chromosome"/>
</dbReference>
<evidence type="ECO:0000313" key="2">
    <source>
        <dbReference type="EMBL" id="ADY53550.1"/>
    </source>
</evidence>
<dbReference type="InterPro" id="IPR012340">
    <property type="entry name" value="NA-bd_OB-fold"/>
</dbReference>
<dbReference type="KEGG" id="psn:Pedsa_3011"/>
<gene>
    <name evidence="2" type="ordered locus">Pedsa_3011</name>
</gene>
<reference evidence="2 3" key="1">
    <citation type="journal article" date="2011" name="Stand. Genomic Sci.">
        <title>Complete genome sequence of the gliding, heparinolytic Pedobacter saltans type strain (113).</title>
        <authorList>
            <person name="Liolios K."/>
            <person name="Sikorski J."/>
            <person name="Lu M."/>
            <person name="Nolan M."/>
            <person name="Lapidus A."/>
            <person name="Lucas S."/>
            <person name="Hammon N."/>
            <person name="Deshpande S."/>
            <person name="Cheng J.F."/>
            <person name="Tapia R."/>
            <person name="Han C."/>
            <person name="Goodwin L."/>
            <person name="Pitluck S."/>
            <person name="Huntemann M."/>
            <person name="Ivanova N."/>
            <person name="Pagani I."/>
            <person name="Mavromatis K."/>
            <person name="Ovchinikova G."/>
            <person name="Pati A."/>
            <person name="Chen A."/>
            <person name="Palaniappan K."/>
            <person name="Land M."/>
            <person name="Hauser L."/>
            <person name="Brambilla E.M."/>
            <person name="Kotsyurbenko O."/>
            <person name="Rohde M."/>
            <person name="Tindall B.J."/>
            <person name="Abt B."/>
            <person name="Goker M."/>
            <person name="Detter J.C."/>
            <person name="Woyke T."/>
            <person name="Bristow J."/>
            <person name="Eisen J.A."/>
            <person name="Markowitz V."/>
            <person name="Hugenholtz P."/>
            <person name="Klenk H.P."/>
            <person name="Kyrpides N.C."/>
        </authorList>
    </citation>
    <scope>NUCLEOTIDE SEQUENCE [LARGE SCALE GENOMIC DNA]</scope>
    <source>
        <strain evidence="3">ATCC 51119 / DSM 12145 / JCM 21818 / LMG 10337 / NBRC 100064 / NCIMB 13643</strain>
    </source>
</reference>
<name>F0S9J7_PSESL</name>
<proteinExistence type="predicted"/>
<keyword evidence="1" id="KW-1133">Transmembrane helix</keyword>
<dbReference type="HOGENOM" id="CLU_102174_0_0_10"/>
<dbReference type="STRING" id="762903.Pedsa_3011"/>
<protein>
    <recommendedName>
        <fullName evidence="4">Serine protease</fullName>
    </recommendedName>
</protein>
<reference evidence="3" key="2">
    <citation type="submission" date="2011-02" db="EMBL/GenBank/DDBJ databases">
        <title>The complete genome of Pedobacter saltans DSM 12145.</title>
        <authorList>
            <consortium name="US DOE Joint Genome Institute (JGI-PGF)"/>
            <person name="Lucas S."/>
            <person name="Copeland A."/>
            <person name="Lapidus A."/>
            <person name="Bruce D."/>
            <person name="Goodwin L."/>
            <person name="Pitluck S."/>
            <person name="Kyrpides N."/>
            <person name="Mavromatis K."/>
            <person name="Pagani I."/>
            <person name="Ivanova N."/>
            <person name="Ovchinnikova G."/>
            <person name="Lu M."/>
            <person name="Detter J.C."/>
            <person name="Han C."/>
            <person name="Land M."/>
            <person name="Hauser L."/>
            <person name="Markowitz V."/>
            <person name="Cheng J.-F."/>
            <person name="Hugenholtz P."/>
            <person name="Woyke T."/>
            <person name="Wu D."/>
            <person name="Tindall B."/>
            <person name="Pomrenke H.G."/>
            <person name="Brambilla E."/>
            <person name="Klenk H.-P."/>
            <person name="Eisen J.A."/>
        </authorList>
    </citation>
    <scope>NUCLEOTIDE SEQUENCE [LARGE SCALE GENOMIC DNA]</scope>
    <source>
        <strain evidence="3">ATCC 51119 / DSM 12145 / JCM 21818 / LMG 10337 / NBRC 100064 / NCIMB 13643</strain>
    </source>
</reference>
<keyword evidence="3" id="KW-1185">Reference proteome</keyword>
<dbReference type="OrthoDB" id="189831at2"/>
<keyword evidence="1" id="KW-0812">Transmembrane</keyword>
<dbReference type="eggNOG" id="ENOG503025B">
    <property type="taxonomic scope" value="Bacteria"/>
</dbReference>
<dbReference type="AlphaFoldDB" id="F0S9J7"/>
<organism evidence="2 3">
    <name type="scientific">Pseudopedobacter saltans (strain ATCC 51119 / DSM 12145 / JCM 21818 / CCUG 39354 / LMG 10337 / NBRC 100064 / NCIMB 13643)</name>
    <name type="common">Pedobacter saltans</name>
    <dbReference type="NCBI Taxonomy" id="762903"/>
    <lineage>
        <taxon>Bacteria</taxon>
        <taxon>Pseudomonadati</taxon>
        <taxon>Bacteroidota</taxon>
        <taxon>Sphingobacteriia</taxon>
        <taxon>Sphingobacteriales</taxon>
        <taxon>Sphingobacteriaceae</taxon>
        <taxon>Pseudopedobacter</taxon>
    </lineage>
</organism>
<evidence type="ECO:0000313" key="3">
    <source>
        <dbReference type="Proteomes" id="UP000000310"/>
    </source>
</evidence>
<evidence type="ECO:0000256" key="1">
    <source>
        <dbReference type="SAM" id="Phobius"/>
    </source>
</evidence>
<dbReference type="Gene3D" id="2.40.50.140">
    <property type="entry name" value="Nucleic acid-binding proteins"/>
    <property type="match status" value="1"/>
</dbReference>
<feature type="transmembrane region" description="Helical" evidence="1">
    <location>
        <begin position="92"/>
        <end position="112"/>
    </location>
</feature>
<accession>F0S9J7</accession>
<feature type="transmembrane region" description="Helical" evidence="1">
    <location>
        <begin position="14"/>
        <end position="35"/>
    </location>
</feature>
<dbReference type="RefSeq" id="WP_013634035.1">
    <property type="nucleotide sequence ID" value="NC_015177.1"/>
</dbReference>
<evidence type="ECO:0008006" key="4">
    <source>
        <dbReference type="Google" id="ProtNLM"/>
    </source>
</evidence>